<accession>A0A1I2N0K5</accession>
<keyword evidence="3" id="KW-1185">Reference proteome</keyword>
<reference evidence="3" key="1">
    <citation type="submission" date="2016-10" db="EMBL/GenBank/DDBJ databases">
        <authorList>
            <person name="Varghese N."/>
            <person name="Submissions S."/>
        </authorList>
    </citation>
    <scope>NUCLEOTIDE SEQUENCE [LARGE SCALE GENOMIC DNA]</scope>
    <source>
        <strain evidence="3">ATCC 700379</strain>
    </source>
</reference>
<proteinExistence type="predicted"/>
<gene>
    <name evidence="2" type="ORF">SAMN02982927_00097</name>
</gene>
<dbReference type="STRING" id="269670.SAMN02982927_00097"/>
<dbReference type="AlphaFoldDB" id="A0A1I2N0K5"/>
<keyword evidence="2" id="KW-0946">Virion</keyword>
<dbReference type="InterPro" id="IPR024207">
    <property type="entry name" value="CotJB_dom"/>
</dbReference>
<organism evidence="2 3">
    <name type="scientific">Sporolactobacillus nakayamae</name>
    <dbReference type="NCBI Taxonomy" id="269670"/>
    <lineage>
        <taxon>Bacteria</taxon>
        <taxon>Bacillati</taxon>
        <taxon>Bacillota</taxon>
        <taxon>Bacilli</taxon>
        <taxon>Bacillales</taxon>
        <taxon>Sporolactobacillaceae</taxon>
        <taxon>Sporolactobacillus</taxon>
    </lineage>
</organism>
<dbReference type="OrthoDB" id="9804099at2"/>
<feature type="domain" description="Protein CotJB" evidence="1">
    <location>
        <begin position="15"/>
        <end position="88"/>
    </location>
</feature>
<dbReference type="InterPro" id="IPR016571">
    <property type="entry name" value="Spore_coat_assembly_CotJB"/>
</dbReference>
<dbReference type="Pfam" id="PF12652">
    <property type="entry name" value="CotJB"/>
    <property type="match status" value="1"/>
</dbReference>
<evidence type="ECO:0000313" key="2">
    <source>
        <dbReference type="EMBL" id="SFF95076.1"/>
    </source>
</evidence>
<protein>
    <submittedName>
        <fullName evidence="2">Spore coat protein JB</fullName>
    </submittedName>
</protein>
<dbReference type="Proteomes" id="UP000198752">
    <property type="component" value="Unassembled WGS sequence"/>
</dbReference>
<evidence type="ECO:0000259" key="1">
    <source>
        <dbReference type="Pfam" id="PF12652"/>
    </source>
</evidence>
<dbReference type="EMBL" id="FOOY01000003">
    <property type="protein sequence ID" value="SFF95076.1"/>
    <property type="molecule type" value="Genomic_DNA"/>
</dbReference>
<dbReference type="RefSeq" id="WP_093668993.1">
    <property type="nucleotide sequence ID" value="NZ_FOOY01000003.1"/>
</dbReference>
<name>A0A1I2N0K5_9BACL</name>
<keyword evidence="2" id="KW-0167">Capsid protein</keyword>
<evidence type="ECO:0000313" key="3">
    <source>
        <dbReference type="Proteomes" id="UP000198752"/>
    </source>
</evidence>
<dbReference type="PIRSF" id="PIRSF010606">
    <property type="entry name" value="Spore_coat_CotJB"/>
    <property type="match status" value="1"/>
</dbReference>
<sequence length="89" mass="10365">MAEPTQVPESYYSDLKSLQAIDFTLVELTLYLDTHPNDLDALKQFNSTAKKSAELREGFEARYGPLRQFGHSLSAYPWQWKDTPWPWQV</sequence>